<dbReference type="Proteomes" id="UP001479436">
    <property type="component" value="Unassembled WGS sequence"/>
</dbReference>
<sequence length="76" mass="8338">MIVVVKGLSPCVYPLLRSSAAETKGCDPTGLKIYEQTTPLSMSLKKLSQSWSDPVDVASDSDTQSIKRMMPLTYLE</sequence>
<comment type="caution">
    <text evidence="1">The sequence shown here is derived from an EMBL/GenBank/DDBJ whole genome shotgun (WGS) entry which is preliminary data.</text>
</comment>
<evidence type="ECO:0000313" key="2">
    <source>
        <dbReference type="Proteomes" id="UP001479436"/>
    </source>
</evidence>
<keyword evidence="2" id="KW-1185">Reference proteome</keyword>
<reference evidence="1 2" key="1">
    <citation type="submission" date="2023-04" db="EMBL/GenBank/DDBJ databases">
        <title>Genome of Basidiobolus ranarum AG-B5.</title>
        <authorList>
            <person name="Stajich J.E."/>
            <person name="Carter-House D."/>
            <person name="Gryganskyi A."/>
        </authorList>
    </citation>
    <scope>NUCLEOTIDE SEQUENCE [LARGE SCALE GENOMIC DNA]</scope>
    <source>
        <strain evidence="1 2">AG-B5</strain>
    </source>
</reference>
<evidence type="ECO:0000313" key="1">
    <source>
        <dbReference type="EMBL" id="KAK9663696.1"/>
    </source>
</evidence>
<proteinExistence type="predicted"/>
<dbReference type="EMBL" id="JASJQH010011843">
    <property type="protein sequence ID" value="KAK9663696.1"/>
    <property type="molecule type" value="Genomic_DNA"/>
</dbReference>
<organism evidence="1 2">
    <name type="scientific">Basidiobolus ranarum</name>
    <dbReference type="NCBI Taxonomy" id="34480"/>
    <lineage>
        <taxon>Eukaryota</taxon>
        <taxon>Fungi</taxon>
        <taxon>Fungi incertae sedis</taxon>
        <taxon>Zoopagomycota</taxon>
        <taxon>Entomophthoromycotina</taxon>
        <taxon>Basidiobolomycetes</taxon>
        <taxon>Basidiobolales</taxon>
        <taxon>Basidiobolaceae</taxon>
        <taxon>Basidiobolus</taxon>
    </lineage>
</organism>
<name>A0ABR2VJI3_9FUNG</name>
<protein>
    <submittedName>
        <fullName evidence="1">Uncharacterized protein</fullName>
    </submittedName>
</protein>
<accession>A0ABR2VJI3</accession>
<gene>
    <name evidence="1" type="ORF">K7432_018064</name>
</gene>